<comment type="catalytic activity">
    <reaction evidence="1">
        <text>a monocarboxylic acid amide + H2O = a monocarboxylate + NH4(+)</text>
        <dbReference type="Rhea" id="RHEA:12020"/>
        <dbReference type="ChEBI" id="CHEBI:15377"/>
        <dbReference type="ChEBI" id="CHEBI:28938"/>
        <dbReference type="ChEBI" id="CHEBI:35757"/>
        <dbReference type="ChEBI" id="CHEBI:83628"/>
        <dbReference type="EC" id="3.5.1.4"/>
    </reaction>
</comment>
<dbReference type="Gene3D" id="3.90.1300.10">
    <property type="entry name" value="Amidase signature (AS) domain"/>
    <property type="match status" value="1"/>
</dbReference>
<dbReference type="Pfam" id="PF01425">
    <property type="entry name" value="Amidase"/>
    <property type="match status" value="1"/>
</dbReference>
<organism evidence="5 6">
    <name type="scientific">Gordonia paraffinivorans</name>
    <dbReference type="NCBI Taxonomy" id="175628"/>
    <lineage>
        <taxon>Bacteria</taxon>
        <taxon>Bacillati</taxon>
        <taxon>Actinomycetota</taxon>
        <taxon>Actinomycetes</taxon>
        <taxon>Mycobacteriales</taxon>
        <taxon>Gordoniaceae</taxon>
        <taxon>Gordonia</taxon>
    </lineage>
</organism>
<dbReference type="EMBL" id="CAACYD010000006">
    <property type="protein sequence ID" value="VFA88550.1"/>
    <property type="molecule type" value="Genomic_DNA"/>
</dbReference>
<feature type="domain" description="Amidase" evidence="4">
    <location>
        <begin position="30"/>
        <end position="455"/>
    </location>
</feature>
<comment type="similarity">
    <text evidence="2">Belongs to the amidase family.</text>
</comment>
<evidence type="ECO:0000256" key="3">
    <source>
        <dbReference type="ARBA" id="ARBA00012922"/>
    </source>
</evidence>
<dbReference type="InterPro" id="IPR020556">
    <property type="entry name" value="Amidase_CS"/>
</dbReference>
<comment type="caution">
    <text evidence="5">The sequence shown here is derived from an EMBL/GenBank/DDBJ whole genome shotgun (WGS) entry which is preliminary data.</text>
</comment>
<proteinExistence type="inferred from homology"/>
<protein>
    <recommendedName>
        <fullName evidence="3">amidase</fullName>
        <ecNumber evidence="3">3.5.1.4</ecNumber>
    </recommendedName>
</protein>
<dbReference type="PROSITE" id="PS00571">
    <property type="entry name" value="AMIDASES"/>
    <property type="match status" value="1"/>
</dbReference>
<dbReference type="AlphaFoldDB" id="A0ABD7V2U5"/>
<gene>
    <name evidence="5" type="primary">nylA_1</name>
    <name evidence="5" type="ORF">NCTC8139_02096</name>
</gene>
<evidence type="ECO:0000256" key="2">
    <source>
        <dbReference type="ARBA" id="ARBA00009199"/>
    </source>
</evidence>
<dbReference type="PANTHER" id="PTHR11895">
    <property type="entry name" value="TRANSAMIDASE"/>
    <property type="match status" value="1"/>
</dbReference>
<evidence type="ECO:0000259" key="4">
    <source>
        <dbReference type="Pfam" id="PF01425"/>
    </source>
</evidence>
<keyword evidence="5" id="KW-0378">Hydrolase</keyword>
<sequence>MNIEEYAALDATGLAEAINSGDVTADEAAELATDAINAVNAELNAVATGPFDRPLDYAAEGRFAGVPFAIKDLVCHAEGVPTRMGTRMLGDGVTPPADTHLMERFRAAGLATVAATTTPEFGYSANTEALAYGPTRNPWDTGRSAGGSSGGSAVLVAAGALPVAHANDGGGSIRIPAAVNGLVGLKPSRGRVPLGPDLDANALSGLAIEFAVTRSVRDAAALLDEVAVGYPGDRFIIAPPERPFAYEAGADPGRLRIALHTDAWSGTAVDSEVVAAVEEVAHTLEAAGHLVDRATPSLDWEPFLEATAVTWSAFLAESVAGVEAMTGTSAGPDNLEATTWACVQYGRGLTVLDLAGANALFVRISRTVGEFFGDYDVLLTPTTNYPAMELGYLNANDPDLDALGWTRRIFDVFSFTPLFNTTGTPAVSLPLGQSSDGLPIGVQLAGPMCSESMLLRVAAQLEAAMPWRDRRPAVHVTTV</sequence>
<dbReference type="EC" id="3.5.1.4" evidence="3"/>
<dbReference type="InterPro" id="IPR036928">
    <property type="entry name" value="AS_sf"/>
</dbReference>
<name>A0ABD7V2U5_9ACTN</name>
<evidence type="ECO:0000313" key="6">
    <source>
        <dbReference type="Proteomes" id="UP000360750"/>
    </source>
</evidence>
<dbReference type="Proteomes" id="UP000360750">
    <property type="component" value="Unassembled WGS sequence"/>
</dbReference>
<dbReference type="InterPro" id="IPR023631">
    <property type="entry name" value="Amidase_dom"/>
</dbReference>
<dbReference type="GeneID" id="60750103"/>
<dbReference type="SUPFAM" id="SSF75304">
    <property type="entry name" value="Amidase signature (AS) enzymes"/>
    <property type="match status" value="1"/>
</dbReference>
<dbReference type="InterPro" id="IPR000120">
    <property type="entry name" value="Amidase"/>
</dbReference>
<evidence type="ECO:0000313" key="5">
    <source>
        <dbReference type="EMBL" id="VFA88550.1"/>
    </source>
</evidence>
<dbReference type="GO" id="GO:0004040">
    <property type="term" value="F:amidase activity"/>
    <property type="evidence" value="ECO:0007669"/>
    <property type="project" value="UniProtKB-EC"/>
</dbReference>
<evidence type="ECO:0000256" key="1">
    <source>
        <dbReference type="ARBA" id="ARBA00001311"/>
    </source>
</evidence>
<reference evidence="5 6" key="1">
    <citation type="submission" date="2019-02" db="EMBL/GenBank/DDBJ databases">
        <authorList>
            <consortium name="Pathogen Informatics"/>
        </authorList>
    </citation>
    <scope>NUCLEOTIDE SEQUENCE [LARGE SCALE GENOMIC DNA]</scope>
    <source>
        <strain evidence="5 6">3012STDY6756503</strain>
    </source>
</reference>
<dbReference type="RefSeq" id="WP_109239822.1">
    <property type="nucleotide sequence ID" value="NZ_CAACYD010000006.1"/>
</dbReference>
<accession>A0ABD7V2U5</accession>
<dbReference type="PANTHER" id="PTHR11895:SF7">
    <property type="entry name" value="GLUTAMYL-TRNA(GLN) AMIDOTRANSFERASE SUBUNIT A, MITOCHONDRIAL"/>
    <property type="match status" value="1"/>
</dbReference>